<dbReference type="RefSeq" id="WP_091084238.1">
    <property type="nucleotide sequence ID" value="NZ_FNRD01000001.1"/>
</dbReference>
<proteinExistence type="predicted"/>
<accession>A0A1H3XHD6</accession>
<name>A0A1H3XHD6_9FLAO</name>
<dbReference type="AlphaFoldDB" id="A0A1H3XHD6"/>
<sequence>MARLFFTTINLELRKDKSGRACTAGLIITTAILLPTCFENVILSYSTQSSPKTKENSGPSIEHQAIIFHFRDFEPPEADPCKILHAGIKVIQKYVLKPNLQSEYRTYGWKYSSIRKRIRKIVV</sequence>
<protein>
    <submittedName>
        <fullName evidence="1">Uncharacterized protein</fullName>
    </submittedName>
</protein>
<dbReference type="EMBL" id="FNRD01000001">
    <property type="protein sequence ID" value="SDZ98733.1"/>
    <property type="molecule type" value="Genomic_DNA"/>
</dbReference>
<reference evidence="2" key="1">
    <citation type="submission" date="2016-10" db="EMBL/GenBank/DDBJ databases">
        <authorList>
            <person name="Varghese N."/>
            <person name="Submissions S."/>
        </authorList>
    </citation>
    <scope>NUCLEOTIDE SEQUENCE [LARGE SCALE GENOMIC DNA]</scope>
    <source>
        <strain evidence="2">DSM 22376</strain>
    </source>
</reference>
<organism evidence="1 2">
    <name type="scientific">Flavobacterium gillisiae</name>
    <dbReference type="NCBI Taxonomy" id="150146"/>
    <lineage>
        <taxon>Bacteria</taxon>
        <taxon>Pseudomonadati</taxon>
        <taxon>Bacteroidota</taxon>
        <taxon>Flavobacteriia</taxon>
        <taxon>Flavobacteriales</taxon>
        <taxon>Flavobacteriaceae</taxon>
        <taxon>Flavobacterium</taxon>
    </lineage>
</organism>
<dbReference type="Proteomes" id="UP000198951">
    <property type="component" value="Unassembled WGS sequence"/>
</dbReference>
<gene>
    <name evidence="1" type="ORF">SAMN05443667_101520</name>
</gene>
<dbReference type="OrthoDB" id="9803420at2"/>
<evidence type="ECO:0000313" key="1">
    <source>
        <dbReference type="EMBL" id="SDZ98733.1"/>
    </source>
</evidence>
<keyword evidence="2" id="KW-1185">Reference proteome</keyword>
<evidence type="ECO:0000313" key="2">
    <source>
        <dbReference type="Proteomes" id="UP000198951"/>
    </source>
</evidence>
<dbReference type="STRING" id="150146.SAMN05443667_101520"/>